<gene>
    <name evidence="2" type="ORF">HG263_07490</name>
</gene>
<name>A0A849VEM2_9GAMM</name>
<proteinExistence type="predicted"/>
<organism evidence="2 3">
    <name type="scientific">Pseudoalteromonas caenipelagi</name>
    <dbReference type="NCBI Taxonomy" id="2726988"/>
    <lineage>
        <taxon>Bacteria</taxon>
        <taxon>Pseudomonadati</taxon>
        <taxon>Pseudomonadota</taxon>
        <taxon>Gammaproteobacteria</taxon>
        <taxon>Alteromonadales</taxon>
        <taxon>Pseudoalteromonadaceae</taxon>
        <taxon>Pseudoalteromonas</taxon>
    </lineage>
</organism>
<comment type="caution">
    <text evidence="2">The sequence shown here is derived from an EMBL/GenBank/DDBJ whole genome shotgun (WGS) entry which is preliminary data.</text>
</comment>
<reference evidence="2 3" key="1">
    <citation type="submission" date="2020-04" db="EMBL/GenBank/DDBJ databases">
        <title>Pseudoalteromonas caenipelagi sp. nov., isolated from a tidal flat.</title>
        <authorList>
            <person name="Park S."/>
            <person name="Yoon J.-H."/>
        </authorList>
    </citation>
    <scope>NUCLEOTIDE SEQUENCE [LARGE SCALE GENOMIC DNA]</scope>
    <source>
        <strain evidence="2 3">JBTF-M23</strain>
    </source>
</reference>
<evidence type="ECO:0000313" key="2">
    <source>
        <dbReference type="EMBL" id="NOU50384.1"/>
    </source>
</evidence>
<keyword evidence="1" id="KW-0812">Transmembrane</keyword>
<dbReference type="RefSeq" id="WP_171625446.1">
    <property type="nucleotide sequence ID" value="NZ_JABBPG010000002.1"/>
</dbReference>
<keyword evidence="3" id="KW-1185">Reference proteome</keyword>
<evidence type="ECO:0000313" key="3">
    <source>
        <dbReference type="Proteomes" id="UP000586305"/>
    </source>
</evidence>
<evidence type="ECO:0000256" key="1">
    <source>
        <dbReference type="SAM" id="Phobius"/>
    </source>
</evidence>
<protein>
    <submittedName>
        <fullName evidence="2">Uncharacterized protein</fullName>
    </submittedName>
</protein>
<accession>A0A849VEM2</accession>
<feature type="transmembrane region" description="Helical" evidence="1">
    <location>
        <begin position="35"/>
        <end position="54"/>
    </location>
</feature>
<sequence length="163" mass="18890">MTQQTMKHGDWAKVVEIRQKKKQAKLKKSDDNKSIIAILLLGFFVIATLWVCFLDSSQQTLISTLNKAQKERITRHFSKQFIMGSWEFYDAKFTSSDINVLIKIPTELAMDELQISKYIKNSLCPSTNSQVWRDVRKYNLYISLFVDSPRKGIYAKCVNPNMA</sequence>
<dbReference type="Proteomes" id="UP000586305">
    <property type="component" value="Unassembled WGS sequence"/>
</dbReference>
<keyword evidence="1" id="KW-0472">Membrane</keyword>
<keyword evidence="1" id="KW-1133">Transmembrane helix</keyword>
<dbReference type="EMBL" id="JABBPG010000002">
    <property type="protein sequence ID" value="NOU50384.1"/>
    <property type="molecule type" value="Genomic_DNA"/>
</dbReference>
<dbReference type="AlphaFoldDB" id="A0A849VEM2"/>